<dbReference type="EMBL" id="PDJG01000001">
    <property type="protein sequence ID" value="PFG33223.1"/>
    <property type="molecule type" value="Genomic_DNA"/>
</dbReference>
<dbReference type="AlphaFoldDB" id="A0A2A9E319"/>
<reference evidence="3 4" key="1">
    <citation type="submission" date="2017-10" db="EMBL/GenBank/DDBJ databases">
        <title>Sequencing the genomes of 1000 actinobacteria strains.</title>
        <authorList>
            <person name="Klenk H.-P."/>
        </authorList>
    </citation>
    <scope>NUCLEOTIDE SEQUENCE [LARGE SCALE GENOMIC DNA]</scope>
    <source>
        <strain evidence="3 4">DSM 18966</strain>
    </source>
</reference>
<feature type="region of interest" description="Disordered" evidence="1">
    <location>
        <begin position="1"/>
        <end position="34"/>
    </location>
</feature>
<dbReference type="PANTHER" id="PTHR43767:SF1">
    <property type="entry name" value="NONRIBOSOMAL PEPTIDE SYNTHASE PES1 (EUROFUNG)-RELATED"/>
    <property type="match status" value="1"/>
</dbReference>
<feature type="compositionally biased region" description="Basic and acidic residues" evidence="1">
    <location>
        <begin position="17"/>
        <end position="34"/>
    </location>
</feature>
<comment type="caution">
    <text evidence="3">The sequence shown here is derived from an EMBL/GenBank/DDBJ whole genome shotgun (WGS) entry which is preliminary data.</text>
</comment>
<dbReference type="InterPro" id="IPR042099">
    <property type="entry name" value="ANL_N_sf"/>
</dbReference>
<feature type="domain" description="AMP-dependent synthetase/ligase" evidence="2">
    <location>
        <begin position="74"/>
        <end position="252"/>
    </location>
</feature>
<dbReference type="Gene3D" id="3.40.50.12780">
    <property type="entry name" value="N-terminal domain of ligase-like"/>
    <property type="match status" value="1"/>
</dbReference>
<evidence type="ECO:0000256" key="1">
    <source>
        <dbReference type="SAM" id="MobiDB-lite"/>
    </source>
</evidence>
<dbReference type="SUPFAM" id="SSF56801">
    <property type="entry name" value="Acetyl-CoA synthetase-like"/>
    <property type="match status" value="1"/>
</dbReference>
<dbReference type="InterPro" id="IPR000873">
    <property type="entry name" value="AMP-dep_synth/lig_dom"/>
</dbReference>
<evidence type="ECO:0000313" key="3">
    <source>
        <dbReference type="EMBL" id="PFG33223.1"/>
    </source>
</evidence>
<dbReference type="Pfam" id="PF00501">
    <property type="entry name" value="AMP-binding"/>
    <property type="match status" value="1"/>
</dbReference>
<name>A0A2A9E319_9MICO</name>
<sequence length="281" mass="29364">MDRARATTCDPDERSDEDQVPHEVADESSGRGRPRELVARAQRVLGMSVATIVARALRRASPQPQIGGTVLDRFARTVAQHPDETALADAARKFTFEALDEVVTTAARGLVSFGVRPGERVAVALPRSADATVLFLGVLRAGAVAVPLDVSAPGAHLAYVLRDSDARLLVTDDDGRASALLGALTTADRDTTAAGRSWYVCTVQDVIGVTGGEVPPPPSPDDLACLDYGTGDGGTPRRVHVQHSDLAAALAEHGGPLLGAFEACLVAGLRPDGARRAAGRR</sequence>
<organism evidence="3 4">
    <name type="scientific">Sanguibacter antarcticus</name>
    <dbReference type="NCBI Taxonomy" id="372484"/>
    <lineage>
        <taxon>Bacteria</taxon>
        <taxon>Bacillati</taxon>
        <taxon>Actinomycetota</taxon>
        <taxon>Actinomycetes</taxon>
        <taxon>Micrococcales</taxon>
        <taxon>Sanguibacteraceae</taxon>
        <taxon>Sanguibacter</taxon>
    </lineage>
</organism>
<evidence type="ECO:0000259" key="2">
    <source>
        <dbReference type="Pfam" id="PF00501"/>
    </source>
</evidence>
<gene>
    <name evidence="3" type="ORF">ATL42_1083</name>
</gene>
<proteinExistence type="predicted"/>
<protein>
    <submittedName>
        <fullName evidence="3">AMP-binding enzyme</fullName>
    </submittedName>
</protein>
<dbReference type="OrthoDB" id="9803968at2"/>
<accession>A0A2A9E319</accession>
<evidence type="ECO:0000313" key="4">
    <source>
        <dbReference type="Proteomes" id="UP000225548"/>
    </source>
</evidence>
<dbReference type="RefSeq" id="WP_098454458.1">
    <property type="nucleotide sequence ID" value="NZ_PDJG01000001.1"/>
</dbReference>
<keyword evidence="4" id="KW-1185">Reference proteome</keyword>
<dbReference type="Proteomes" id="UP000225548">
    <property type="component" value="Unassembled WGS sequence"/>
</dbReference>
<dbReference type="InterPro" id="IPR050237">
    <property type="entry name" value="ATP-dep_AMP-bd_enzyme"/>
</dbReference>
<dbReference type="PANTHER" id="PTHR43767">
    <property type="entry name" value="LONG-CHAIN-FATTY-ACID--COA LIGASE"/>
    <property type="match status" value="1"/>
</dbReference>